<evidence type="ECO:0000256" key="5">
    <source>
        <dbReference type="SAM" id="MobiDB-lite"/>
    </source>
</evidence>
<name>A0A1F7U2Q6_9BACT</name>
<gene>
    <name evidence="8" type="ORF">A3D72_03125</name>
</gene>
<keyword evidence="2 6" id="KW-0812">Transmembrane</keyword>
<dbReference type="Proteomes" id="UP000176303">
    <property type="component" value="Unassembled WGS sequence"/>
</dbReference>
<feature type="transmembrane region" description="Helical" evidence="6">
    <location>
        <begin position="342"/>
        <end position="366"/>
    </location>
</feature>
<dbReference type="SUPFAM" id="SSF48452">
    <property type="entry name" value="TPR-like"/>
    <property type="match status" value="1"/>
</dbReference>
<organism evidence="8 9">
    <name type="scientific">Candidatus Uhrbacteria bacterium RIFCSPHIGHO2_02_FULL_57_19</name>
    <dbReference type="NCBI Taxonomy" id="1802391"/>
    <lineage>
        <taxon>Bacteria</taxon>
        <taxon>Candidatus Uhriibacteriota</taxon>
    </lineage>
</organism>
<feature type="transmembrane region" description="Helical" evidence="6">
    <location>
        <begin position="109"/>
        <end position="126"/>
    </location>
</feature>
<feature type="transmembrane region" description="Helical" evidence="6">
    <location>
        <begin position="378"/>
        <end position="399"/>
    </location>
</feature>
<reference evidence="8 9" key="1">
    <citation type="journal article" date="2016" name="Nat. Commun.">
        <title>Thousands of microbial genomes shed light on interconnected biogeochemical processes in an aquifer system.</title>
        <authorList>
            <person name="Anantharaman K."/>
            <person name="Brown C.T."/>
            <person name="Hug L.A."/>
            <person name="Sharon I."/>
            <person name="Castelle C.J."/>
            <person name="Probst A.J."/>
            <person name="Thomas B.C."/>
            <person name="Singh A."/>
            <person name="Wilkins M.J."/>
            <person name="Karaoz U."/>
            <person name="Brodie E.L."/>
            <person name="Williams K.H."/>
            <person name="Hubbard S.S."/>
            <person name="Banfield J.F."/>
        </authorList>
    </citation>
    <scope>NUCLEOTIDE SEQUENCE [LARGE SCALE GENOMIC DNA]</scope>
</reference>
<accession>A0A1F7U2Q6</accession>
<evidence type="ECO:0000256" key="1">
    <source>
        <dbReference type="ARBA" id="ARBA00004141"/>
    </source>
</evidence>
<evidence type="ECO:0000313" key="8">
    <source>
        <dbReference type="EMBL" id="OGL72559.1"/>
    </source>
</evidence>
<dbReference type="PANTHER" id="PTHR37422">
    <property type="entry name" value="TEICHURONIC ACID BIOSYNTHESIS PROTEIN TUAE"/>
    <property type="match status" value="1"/>
</dbReference>
<dbReference type="STRING" id="1802391.A3D72_03125"/>
<evidence type="ECO:0000313" key="9">
    <source>
        <dbReference type="Proteomes" id="UP000176303"/>
    </source>
</evidence>
<sequence length="677" mass="73843">MNLLERLAKGAVLCGVVVIFSLPLFVAQGVLMPFTVGKALVFRIVVDLLLAPAFLLLIRGGWRRTLGHPAVVAWGALVLVRLLAAGLGVDPFQSFWGDLERSQGMLMEIHVWLFLAVLASIVAAGVRVEFFMGVSAVVALVAVIIAVLDEMGRVIILNVNSMRSFGTAGNPANLAAYLLFQVYFALILAVKSKRNASRAFWVFVSIVLVVGIIATQTRAPTVSLAVGFIALGVWVGFSFIRRIKSPARFKSVALSIIIIAPSVVLPTPVERVSRILNLSLSDTSITQRTLVWQMETEAFLSRPLLGWGPENQLAAFYSFFDPAIRRFTDDVYDRAHNVVIDAAVTGGIFGLIAFVLFHTVVVTAIIRSFRRRRGADRAIDALLLAAWGTSVLSSMFYFNLFESDISLVLLTVAAISRSLDVRGVEEIVSRSGVKKGAVAAGLIGLILLIFTNVKPASALLWGAAARDAYDSDPGRSVDFYERAFDHQTFANREMGKELALRLIGEAQGPQGLRDSKTWLRGADLAEEIIRDEMRRHPWGQGFWFVLSNLKDVLGTIESGKLGQGRELLEEVYAKYPQLVDMRRNLAIHRIQTGDAKGGIELLEGAAGAVPGSGDGYFFLGMGYALVGRLNEAEIAFKMSERVDPNGSERVAVVRERIRQSKNPPVSTGGPDAEMISR</sequence>
<keyword evidence="3 6" id="KW-1133">Transmembrane helix</keyword>
<dbReference type="AlphaFoldDB" id="A0A1F7U2Q6"/>
<dbReference type="InterPro" id="IPR011990">
    <property type="entry name" value="TPR-like_helical_dom_sf"/>
</dbReference>
<feature type="transmembrane region" description="Helical" evidence="6">
    <location>
        <begin position="436"/>
        <end position="453"/>
    </location>
</feature>
<protein>
    <recommendedName>
        <fullName evidence="7">O-antigen ligase-related domain-containing protein</fullName>
    </recommendedName>
</protein>
<feature type="transmembrane region" description="Helical" evidence="6">
    <location>
        <begin position="131"/>
        <end position="148"/>
    </location>
</feature>
<feature type="transmembrane region" description="Helical" evidence="6">
    <location>
        <begin position="252"/>
        <end position="269"/>
    </location>
</feature>
<dbReference type="Pfam" id="PF04932">
    <property type="entry name" value="Wzy_C"/>
    <property type="match status" value="1"/>
</dbReference>
<feature type="transmembrane region" description="Helical" evidence="6">
    <location>
        <begin position="12"/>
        <end position="34"/>
    </location>
</feature>
<feature type="transmembrane region" description="Helical" evidence="6">
    <location>
        <begin position="168"/>
        <end position="190"/>
    </location>
</feature>
<evidence type="ECO:0000256" key="2">
    <source>
        <dbReference type="ARBA" id="ARBA00022692"/>
    </source>
</evidence>
<evidence type="ECO:0000256" key="4">
    <source>
        <dbReference type="ARBA" id="ARBA00023136"/>
    </source>
</evidence>
<evidence type="ECO:0000259" key="7">
    <source>
        <dbReference type="Pfam" id="PF04932"/>
    </source>
</evidence>
<feature type="domain" description="O-antigen ligase-related" evidence="7">
    <location>
        <begin position="204"/>
        <end position="355"/>
    </location>
</feature>
<feature type="transmembrane region" description="Helical" evidence="6">
    <location>
        <begin position="70"/>
        <end position="89"/>
    </location>
</feature>
<proteinExistence type="predicted"/>
<comment type="subcellular location">
    <subcellularLocation>
        <location evidence="1">Membrane</location>
        <topology evidence="1">Multi-pass membrane protein</topology>
    </subcellularLocation>
</comment>
<dbReference type="InterPro" id="IPR007016">
    <property type="entry name" value="O-antigen_ligase-rel_domated"/>
</dbReference>
<feature type="transmembrane region" description="Helical" evidence="6">
    <location>
        <begin position="222"/>
        <end position="240"/>
    </location>
</feature>
<dbReference type="InterPro" id="IPR051533">
    <property type="entry name" value="WaaL-like"/>
</dbReference>
<dbReference type="GO" id="GO:0016020">
    <property type="term" value="C:membrane"/>
    <property type="evidence" value="ECO:0007669"/>
    <property type="project" value="UniProtKB-SubCell"/>
</dbReference>
<feature type="region of interest" description="Disordered" evidence="5">
    <location>
        <begin position="657"/>
        <end position="677"/>
    </location>
</feature>
<evidence type="ECO:0000256" key="3">
    <source>
        <dbReference type="ARBA" id="ARBA00022989"/>
    </source>
</evidence>
<dbReference type="PANTHER" id="PTHR37422:SF13">
    <property type="entry name" value="LIPOPOLYSACCHARIDE BIOSYNTHESIS PROTEIN PA4999-RELATED"/>
    <property type="match status" value="1"/>
</dbReference>
<comment type="caution">
    <text evidence="8">The sequence shown here is derived from an EMBL/GenBank/DDBJ whole genome shotgun (WGS) entry which is preliminary data.</text>
</comment>
<dbReference type="Gene3D" id="1.25.40.10">
    <property type="entry name" value="Tetratricopeptide repeat domain"/>
    <property type="match status" value="1"/>
</dbReference>
<keyword evidence="4 6" id="KW-0472">Membrane</keyword>
<dbReference type="EMBL" id="MGDZ01000059">
    <property type="protein sequence ID" value="OGL72559.1"/>
    <property type="molecule type" value="Genomic_DNA"/>
</dbReference>
<feature type="transmembrane region" description="Helical" evidence="6">
    <location>
        <begin position="199"/>
        <end position="216"/>
    </location>
</feature>
<evidence type="ECO:0000256" key="6">
    <source>
        <dbReference type="SAM" id="Phobius"/>
    </source>
</evidence>
<feature type="transmembrane region" description="Helical" evidence="6">
    <location>
        <begin position="40"/>
        <end position="58"/>
    </location>
</feature>